<dbReference type="EMBL" id="SDHW01000007">
    <property type="protein sequence ID" value="RXK58063.1"/>
    <property type="molecule type" value="Genomic_DNA"/>
</dbReference>
<keyword evidence="9" id="KW-1185">Reference proteome</keyword>
<dbReference type="PANTHER" id="PTHR33452">
    <property type="entry name" value="OXIDOREDUCTASE CATD-RELATED"/>
    <property type="match status" value="1"/>
</dbReference>
<dbReference type="GO" id="GO:0005886">
    <property type="term" value="C:plasma membrane"/>
    <property type="evidence" value="ECO:0007669"/>
    <property type="project" value="UniProtKB-SubCell"/>
</dbReference>
<evidence type="ECO:0000256" key="1">
    <source>
        <dbReference type="ARBA" id="ARBA00004651"/>
    </source>
</evidence>
<evidence type="ECO:0000256" key="2">
    <source>
        <dbReference type="ARBA" id="ARBA00006679"/>
    </source>
</evidence>
<evidence type="ECO:0000256" key="3">
    <source>
        <dbReference type="ARBA" id="ARBA00022475"/>
    </source>
</evidence>
<keyword evidence="3" id="KW-1003">Cell membrane</keyword>
<dbReference type="Proteomes" id="UP000290204">
    <property type="component" value="Unassembled WGS sequence"/>
</dbReference>
<keyword evidence="6 7" id="KW-0472">Membrane</keyword>
<keyword evidence="4 7" id="KW-0812">Transmembrane</keyword>
<name>A0A4Q1CE41_9BACT</name>
<sequence length="155" mass="17454">MNFVQRMEKWGDAHHPTWIDFIRIILGIILTAKGVQFINNMEPLTELIANSQFLGSLSAGLLAHYVVFAHLVGGLLVAFGLLTRFACLIQIPILLGAIIFVNISGGIFQPHSELWFSVLILILLVFFVVEGSGKISVDEWMRKHPDERPHKHKWG</sequence>
<keyword evidence="5 7" id="KW-1133">Transmembrane helix</keyword>
<evidence type="ECO:0000256" key="4">
    <source>
        <dbReference type="ARBA" id="ARBA00022692"/>
    </source>
</evidence>
<dbReference type="InterPro" id="IPR051907">
    <property type="entry name" value="DoxX-like_oxidoreductase"/>
</dbReference>
<evidence type="ECO:0000313" key="9">
    <source>
        <dbReference type="Proteomes" id="UP000290204"/>
    </source>
</evidence>
<dbReference type="PANTHER" id="PTHR33452:SF1">
    <property type="entry name" value="INNER MEMBRANE PROTEIN YPHA-RELATED"/>
    <property type="match status" value="1"/>
</dbReference>
<accession>A0A4Q1CE41</accession>
<protein>
    <submittedName>
        <fullName evidence="8">DoxX family protein</fullName>
    </submittedName>
</protein>
<proteinExistence type="inferred from homology"/>
<reference evidence="8 9" key="1">
    <citation type="submission" date="2019-01" db="EMBL/GenBank/DDBJ databases">
        <title>Lacibacter sp. strain TTM-7.</title>
        <authorList>
            <person name="Chen W.-M."/>
        </authorList>
    </citation>
    <scope>NUCLEOTIDE SEQUENCE [LARGE SCALE GENOMIC DNA]</scope>
    <source>
        <strain evidence="8 9">TTM-7</strain>
    </source>
</reference>
<dbReference type="InterPro" id="IPR032808">
    <property type="entry name" value="DoxX"/>
</dbReference>
<feature type="transmembrane region" description="Helical" evidence="7">
    <location>
        <begin position="21"/>
        <end position="39"/>
    </location>
</feature>
<dbReference type="Pfam" id="PF07681">
    <property type="entry name" value="DoxX"/>
    <property type="match status" value="1"/>
</dbReference>
<feature type="transmembrane region" description="Helical" evidence="7">
    <location>
        <begin position="59"/>
        <end position="82"/>
    </location>
</feature>
<dbReference type="OrthoDB" id="680764at2"/>
<feature type="transmembrane region" description="Helical" evidence="7">
    <location>
        <begin position="89"/>
        <end position="108"/>
    </location>
</feature>
<evidence type="ECO:0000256" key="6">
    <source>
        <dbReference type="ARBA" id="ARBA00023136"/>
    </source>
</evidence>
<comment type="similarity">
    <text evidence="2">Belongs to the DoxX family.</text>
</comment>
<comment type="caution">
    <text evidence="8">The sequence shown here is derived from an EMBL/GenBank/DDBJ whole genome shotgun (WGS) entry which is preliminary data.</text>
</comment>
<feature type="transmembrane region" description="Helical" evidence="7">
    <location>
        <begin position="114"/>
        <end position="133"/>
    </location>
</feature>
<dbReference type="AlphaFoldDB" id="A0A4Q1CE41"/>
<evidence type="ECO:0000313" key="8">
    <source>
        <dbReference type="EMBL" id="RXK58063.1"/>
    </source>
</evidence>
<comment type="subcellular location">
    <subcellularLocation>
        <location evidence="1">Cell membrane</location>
        <topology evidence="1">Multi-pass membrane protein</topology>
    </subcellularLocation>
</comment>
<organism evidence="8 9">
    <name type="scientific">Lacibacter luteus</name>
    <dbReference type="NCBI Taxonomy" id="2508719"/>
    <lineage>
        <taxon>Bacteria</taxon>
        <taxon>Pseudomonadati</taxon>
        <taxon>Bacteroidota</taxon>
        <taxon>Chitinophagia</taxon>
        <taxon>Chitinophagales</taxon>
        <taxon>Chitinophagaceae</taxon>
        <taxon>Lacibacter</taxon>
    </lineage>
</organism>
<evidence type="ECO:0000256" key="5">
    <source>
        <dbReference type="ARBA" id="ARBA00022989"/>
    </source>
</evidence>
<gene>
    <name evidence="8" type="ORF">ESA94_18795</name>
</gene>
<dbReference type="RefSeq" id="WP_129132492.1">
    <property type="nucleotide sequence ID" value="NZ_SDHW01000007.1"/>
</dbReference>
<evidence type="ECO:0000256" key="7">
    <source>
        <dbReference type="SAM" id="Phobius"/>
    </source>
</evidence>